<comment type="similarity">
    <text evidence="2 10">Belongs to the MscL family.</text>
</comment>
<keyword evidence="3 10" id="KW-0813">Transport</keyword>
<dbReference type="InterPro" id="IPR019823">
    <property type="entry name" value="Mechanosensitive_channel_CS"/>
</dbReference>
<evidence type="ECO:0000256" key="7">
    <source>
        <dbReference type="ARBA" id="ARBA00023065"/>
    </source>
</evidence>
<organism evidence="11 12">
    <name type="scientific">Methylomonas rivi</name>
    <dbReference type="NCBI Taxonomy" id="2952226"/>
    <lineage>
        <taxon>Bacteria</taxon>
        <taxon>Pseudomonadati</taxon>
        <taxon>Pseudomonadota</taxon>
        <taxon>Gammaproteobacteria</taxon>
        <taxon>Methylococcales</taxon>
        <taxon>Methylococcaceae</taxon>
        <taxon>Methylomonas</taxon>
    </lineage>
</organism>
<dbReference type="RefSeq" id="WP_256615503.1">
    <property type="nucleotide sequence ID" value="NZ_JANIBK010000054.1"/>
</dbReference>
<dbReference type="NCBIfam" id="NF010557">
    <property type="entry name" value="PRK13952.1"/>
    <property type="match status" value="1"/>
</dbReference>
<evidence type="ECO:0000313" key="11">
    <source>
        <dbReference type="EMBL" id="MCQ8129083.1"/>
    </source>
</evidence>
<dbReference type="Pfam" id="PF01741">
    <property type="entry name" value="MscL"/>
    <property type="match status" value="1"/>
</dbReference>
<dbReference type="Gene3D" id="1.10.1200.120">
    <property type="entry name" value="Large-conductance mechanosensitive channel, MscL, domain 1"/>
    <property type="match status" value="1"/>
</dbReference>
<dbReference type="PANTHER" id="PTHR30266">
    <property type="entry name" value="MECHANOSENSITIVE CHANNEL MSCL"/>
    <property type="match status" value="1"/>
</dbReference>
<dbReference type="Proteomes" id="UP001524586">
    <property type="component" value="Unassembled WGS sequence"/>
</dbReference>
<keyword evidence="9 10" id="KW-0407">Ion channel</keyword>
<sequence>MGILQEFKEFAMRGNVVDMAVGVIIGGAFGKIVSSLVADVIMPPIGVLLGGVDFSDLAVTIQEASKTAEGTVIPAVVVSYGKFIQTVIDFTIVAGAVFLMIKILMSFKKKAEAAPEAPPAPSNEELLLTEIRDLLKK</sequence>
<keyword evidence="10" id="KW-0997">Cell inner membrane</keyword>
<evidence type="ECO:0000256" key="3">
    <source>
        <dbReference type="ARBA" id="ARBA00022448"/>
    </source>
</evidence>
<dbReference type="PRINTS" id="PR01264">
    <property type="entry name" value="MECHCHANNEL"/>
</dbReference>
<dbReference type="NCBIfam" id="TIGR00220">
    <property type="entry name" value="mscL"/>
    <property type="match status" value="1"/>
</dbReference>
<dbReference type="EMBL" id="JANIBK010000054">
    <property type="protein sequence ID" value="MCQ8129083.1"/>
    <property type="molecule type" value="Genomic_DNA"/>
</dbReference>
<evidence type="ECO:0000256" key="2">
    <source>
        <dbReference type="ARBA" id="ARBA00007254"/>
    </source>
</evidence>
<comment type="subcellular location">
    <subcellularLocation>
        <location evidence="10">Cell inner membrane</location>
        <topology evidence="10">Multi-pass membrane protein</topology>
    </subcellularLocation>
    <subcellularLocation>
        <location evidence="1">Cell membrane</location>
        <topology evidence="1">Multi-pass membrane protein</topology>
    </subcellularLocation>
</comment>
<gene>
    <name evidence="10 11" type="primary">mscL</name>
    <name evidence="11" type="ORF">NP596_11510</name>
</gene>
<dbReference type="HAMAP" id="MF_00115">
    <property type="entry name" value="MscL"/>
    <property type="match status" value="1"/>
</dbReference>
<evidence type="ECO:0000256" key="5">
    <source>
        <dbReference type="ARBA" id="ARBA00022692"/>
    </source>
</evidence>
<keyword evidence="7 10" id="KW-0406">Ion transport</keyword>
<name>A0ABT1U5F2_9GAMM</name>
<keyword evidence="8 10" id="KW-0472">Membrane</keyword>
<reference evidence="11 12" key="1">
    <citation type="submission" date="2022-07" db="EMBL/GenBank/DDBJ databases">
        <title>Methylomonas rivi sp. nov., Methylomonas rosea sp. nov., Methylomonas aureus sp. nov. and Methylomonas subterranea sp. nov., four novel methanotrophs isolated from a freshwater creek and the deep terrestrial subsurface.</title>
        <authorList>
            <person name="Abin C."/>
            <person name="Sankaranarayanan K."/>
            <person name="Garner C."/>
            <person name="Sindelar R."/>
            <person name="Kotary K."/>
            <person name="Garner R."/>
            <person name="Barclay S."/>
            <person name="Lawson P."/>
            <person name="Krumholz L."/>
        </authorList>
    </citation>
    <scope>NUCLEOTIDE SEQUENCE [LARGE SCALE GENOMIC DNA]</scope>
    <source>
        <strain evidence="11 12">WSC-6</strain>
    </source>
</reference>
<comment type="subunit">
    <text evidence="10">Homopentamer.</text>
</comment>
<evidence type="ECO:0000256" key="10">
    <source>
        <dbReference type="HAMAP-Rule" id="MF_00115"/>
    </source>
</evidence>
<evidence type="ECO:0000256" key="4">
    <source>
        <dbReference type="ARBA" id="ARBA00022475"/>
    </source>
</evidence>
<evidence type="ECO:0000256" key="8">
    <source>
        <dbReference type="ARBA" id="ARBA00023136"/>
    </source>
</evidence>
<keyword evidence="5 10" id="KW-0812">Transmembrane</keyword>
<keyword evidence="12" id="KW-1185">Reference proteome</keyword>
<dbReference type="InterPro" id="IPR037673">
    <property type="entry name" value="MSC/AndL"/>
</dbReference>
<dbReference type="PANTHER" id="PTHR30266:SF2">
    <property type="entry name" value="LARGE-CONDUCTANCE MECHANOSENSITIVE CHANNEL"/>
    <property type="match status" value="1"/>
</dbReference>
<comment type="caution">
    <text evidence="11">The sequence shown here is derived from an EMBL/GenBank/DDBJ whole genome shotgun (WGS) entry which is preliminary data.</text>
</comment>
<keyword evidence="6 10" id="KW-1133">Transmembrane helix</keyword>
<protein>
    <recommendedName>
        <fullName evidence="10">Large-conductance mechanosensitive channel</fullName>
    </recommendedName>
</protein>
<evidence type="ECO:0000313" key="12">
    <source>
        <dbReference type="Proteomes" id="UP001524586"/>
    </source>
</evidence>
<dbReference type="InterPro" id="IPR001185">
    <property type="entry name" value="MS_channel"/>
</dbReference>
<comment type="function">
    <text evidence="10">Channel that opens in response to stretch forces in the membrane lipid bilayer. May participate in the regulation of osmotic pressure changes within the cell.</text>
</comment>
<feature type="transmembrane region" description="Helical" evidence="10">
    <location>
        <begin position="20"/>
        <end position="42"/>
    </location>
</feature>
<proteinExistence type="inferred from homology"/>
<dbReference type="SUPFAM" id="SSF81330">
    <property type="entry name" value="Gated mechanosensitive channel"/>
    <property type="match status" value="1"/>
</dbReference>
<evidence type="ECO:0000256" key="1">
    <source>
        <dbReference type="ARBA" id="ARBA00004651"/>
    </source>
</evidence>
<accession>A0ABT1U5F2</accession>
<keyword evidence="4 10" id="KW-1003">Cell membrane</keyword>
<dbReference type="InterPro" id="IPR036019">
    <property type="entry name" value="MscL_channel"/>
</dbReference>
<dbReference type="NCBIfam" id="NF001843">
    <property type="entry name" value="PRK00567.1-4"/>
    <property type="match status" value="1"/>
</dbReference>
<feature type="transmembrane region" description="Helical" evidence="10">
    <location>
        <begin position="83"/>
        <end position="101"/>
    </location>
</feature>
<dbReference type="PROSITE" id="PS01327">
    <property type="entry name" value="MSCL"/>
    <property type="match status" value="1"/>
</dbReference>
<evidence type="ECO:0000256" key="6">
    <source>
        <dbReference type="ARBA" id="ARBA00022989"/>
    </source>
</evidence>
<evidence type="ECO:0000256" key="9">
    <source>
        <dbReference type="ARBA" id="ARBA00023303"/>
    </source>
</evidence>